<dbReference type="GO" id="GO:0047884">
    <property type="term" value="F:FAD diphosphatase activity"/>
    <property type="evidence" value="ECO:0007669"/>
    <property type="project" value="TreeGrafter"/>
</dbReference>
<dbReference type="SMART" id="SM00852">
    <property type="entry name" value="MoCF_biosynth"/>
    <property type="match status" value="1"/>
</dbReference>
<dbReference type="PANTHER" id="PTHR47675">
    <property type="entry name" value="MOLYBDOPTERIN BINDING DOMAIN PROTEIN (AFU_ORTHOLOGUE AFUA_5G11210)"/>
    <property type="match status" value="1"/>
</dbReference>
<dbReference type="InterPro" id="IPR036425">
    <property type="entry name" value="MoaB/Mog-like_dom_sf"/>
</dbReference>
<protein>
    <submittedName>
        <fullName evidence="2">MoaB/Mog domain-containing protein</fullName>
    </submittedName>
</protein>
<accession>A0AA40CNH3</accession>
<dbReference type="CDD" id="cd00885">
    <property type="entry name" value="cinA"/>
    <property type="match status" value="1"/>
</dbReference>
<feature type="domain" description="MoaB/Mog" evidence="1">
    <location>
        <begin position="54"/>
        <end position="237"/>
    </location>
</feature>
<sequence length="332" mass="36615">MNSRLSLVARHLTRPRPTLSTAAALSWRKSFPITAMASASTADERSSRTIHTAACLIIGDEVLGGKAGPKPSTNSNHMAKWCFNLGINLKRIEVIADDESEIIEAVRRMSDRYDFVVTSGGIGPTHDDITYSSIAKAFGLPLVLHEEAYALMKKISKPHPGQPNFSWDVDSPALRAKLRMIELPTDENRELSKQVIFPCEELWVPVSVVNGNIHILPGVPRLFERLLDGIKPYIIDRLIDPEGKGTVRIIISTPLPESEVAPYLTELAARVESKGVKVGSYPRWGMKTNTVTLVGKDKEFIESITPEVVQAVKGNLVTVEGEDDETEQPEKN</sequence>
<evidence type="ECO:0000313" key="2">
    <source>
        <dbReference type="EMBL" id="KAK0645531.1"/>
    </source>
</evidence>
<dbReference type="SUPFAM" id="SSF53218">
    <property type="entry name" value="Molybdenum cofactor biosynthesis proteins"/>
    <property type="match status" value="1"/>
</dbReference>
<comment type="caution">
    <text evidence="2">The sequence shown here is derived from an EMBL/GenBank/DDBJ whole genome shotgun (WGS) entry which is preliminary data.</text>
</comment>
<dbReference type="PANTHER" id="PTHR47675:SF1">
    <property type="entry name" value="MOLYBDOPTERIN BINDING DOMAIN PROTEIN (AFU_ORTHOLOGUE AFUA_5G11210)"/>
    <property type="match status" value="1"/>
</dbReference>
<organism evidence="2 3">
    <name type="scientific">Cercophora newfieldiana</name>
    <dbReference type="NCBI Taxonomy" id="92897"/>
    <lineage>
        <taxon>Eukaryota</taxon>
        <taxon>Fungi</taxon>
        <taxon>Dikarya</taxon>
        <taxon>Ascomycota</taxon>
        <taxon>Pezizomycotina</taxon>
        <taxon>Sordariomycetes</taxon>
        <taxon>Sordariomycetidae</taxon>
        <taxon>Sordariales</taxon>
        <taxon>Lasiosphaeriaceae</taxon>
        <taxon>Cercophora</taxon>
    </lineage>
</organism>
<evidence type="ECO:0000259" key="1">
    <source>
        <dbReference type="SMART" id="SM00852"/>
    </source>
</evidence>
<dbReference type="GO" id="GO:0042726">
    <property type="term" value="P:flavin-containing compound metabolic process"/>
    <property type="evidence" value="ECO:0007669"/>
    <property type="project" value="TreeGrafter"/>
</dbReference>
<proteinExistence type="predicted"/>
<dbReference type="Proteomes" id="UP001174936">
    <property type="component" value="Unassembled WGS sequence"/>
</dbReference>
<reference evidence="2" key="1">
    <citation type="submission" date="2023-06" db="EMBL/GenBank/DDBJ databases">
        <title>Genome-scale phylogeny and comparative genomics of the fungal order Sordariales.</title>
        <authorList>
            <consortium name="Lawrence Berkeley National Laboratory"/>
            <person name="Hensen N."/>
            <person name="Bonometti L."/>
            <person name="Westerberg I."/>
            <person name="Brannstrom I.O."/>
            <person name="Guillou S."/>
            <person name="Cros-Aarteil S."/>
            <person name="Calhoun S."/>
            <person name="Haridas S."/>
            <person name="Kuo A."/>
            <person name="Mondo S."/>
            <person name="Pangilinan J."/>
            <person name="Riley R."/>
            <person name="Labutti K."/>
            <person name="Andreopoulos B."/>
            <person name="Lipzen A."/>
            <person name="Chen C."/>
            <person name="Yanf M."/>
            <person name="Daum C."/>
            <person name="Ng V."/>
            <person name="Clum A."/>
            <person name="Steindorff A."/>
            <person name="Ohm R."/>
            <person name="Martin F."/>
            <person name="Silar P."/>
            <person name="Natvig D."/>
            <person name="Lalanne C."/>
            <person name="Gautier V."/>
            <person name="Ament-Velasquez S.L."/>
            <person name="Kruys A."/>
            <person name="Hutchinson M.I."/>
            <person name="Powell A.J."/>
            <person name="Barry K."/>
            <person name="Miller A.N."/>
            <person name="Grigoriev I.V."/>
            <person name="Debuchy R."/>
            <person name="Gladieux P."/>
            <person name="Thoren M.H."/>
            <person name="Johannesson H."/>
        </authorList>
    </citation>
    <scope>NUCLEOTIDE SEQUENCE</scope>
    <source>
        <strain evidence="2">SMH2532-1</strain>
    </source>
</reference>
<evidence type="ECO:0000313" key="3">
    <source>
        <dbReference type="Proteomes" id="UP001174936"/>
    </source>
</evidence>
<dbReference type="EMBL" id="JAULSV010000004">
    <property type="protein sequence ID" value="KAK0645531.1"/>
    <property type="molecule type" value="Genomic_DNA"/>
</dbReference>
<dbReference type="Gene3D" id="3.40.980.10">
    <property type="entry name" value="MoaB/Mog-like domain"/>
    <property type="match status" value="1"/>
</dbReference>
<dbReference type="Pfam" id="PF00994">
    <property type="entry name" value="MoCF_biosynth"/>
    <property type="match status" value="1"/>
</dbReference>
<dbReference type="Pfam" id="PF24102">
    <property type="entry name" value="FLAD1_M"/>
    <property type="match status" value="1"/>
</dbReference>
<dbReference type="AlphaFoldDB" id="A0AA40CNH3"/>
<dbReference type="InterPro" id="IPR056596">
    <property type="entry name" value="FLAD1_M"/>
</dbReference>
<name>A0AA40CNH3_9PEZI</name>
<keyword evidence="3" id="KW-1185">Reference proteome</keyword>
<dbReference type="InterPro" id="IPR001453">
    <property type="entry name" value="MoaB/Mog_dom"/>
</dbReference>
<gene>
    <name evidence="2" type="ORF">B0T16DRAFT_328259</name>
</gene>